<dbReference type="NCBIfam" id="TIGR00305">
    <property type="entry name" value="putative toxin-antitoxin system toxin component, PIN family"/>
    <property type="match status" value="1"/>
</dbReference>
<dbReference type="SMART" id="SM00670">
    <property type="entry name" value="PINc"/>
    <property type="match status" value="1"/>
</dbReference>
<protein>
    <submittedName>
        <fullName evidence="2">Putative toxin-antitoxin system toxin component, PIN family</fullName>
    </submittedName>
</protein>
<comment type="caution">
    <text evidence="2">The sequence shown here is derived from an EMBL/GenBank/DDBJ whole genome shotgun (WGS) entry which is preliminary data.</text>
</comment>
<dbReference type="EMBL" id="MEZV01000060">
    <property type="protein sequence ID" value="OGD65348.1"/>
    <property type="molecule type" value="Genomic_DNA"/>
</dbReference>
<evidence type="ECO:0000313" key="2">
    <source>
        <dbReference type="EMBL" id="OGD65348.1"/>
    </source>
</evidence>
<dbReference type="CDD" id="cd09854">
    <property type="entry name" value="PIN_VapC-like"/>
    <property type="match status" value="1"/>
</dbReference>
<evidence type="ECO:0000259" key="1">
    <source>
        <dbReference type="SMART" id="SM00670"/>
    </source>
</evidence>
<gene>
    <name evidence="2" type="ORF">A3F08_02115</name>
</gene>
<dbReference type="InterPro" id="IPR002716">
    <property type="entry name" value="PIN_dom"/>
</dbReference>
<organism evidence="2 3">
    <name type="scientific">Candidatus Berkelbacteria bacterium RIFCSPHIGHO2_12_FULL_36_9</name>
    <dbReference type="NCBI Taxonomy" id="1797469"/>
    <lineage>
        <taxon>Bacteria</taxon>
        <taxon>Candidatus Berkelbacteria</taxon>
    </lineage>
</organism>
<dbReference type="AlphaFoldDB" id="A0A1F5ED66"/>
<reference evidence="2 3" key="1">
    <citation type="journal article" date="2016" name="Nat. Commun.">
        <title>Thousands of microbial genomes shed light on interconnected biogeochemical processes in an aquifer system.</title>
        <authorList>
            <person name="Anantharaman K."/>
            <person name="Brown C.T."/>
            <person name="Hug L.A."/>
            <person name="Sharon I."/>
            <person name="Castelle C.J."/>
            <person name="Probst A.J."/>
            <person name="Thomas B.C."/>
            <person name="Singh A."/>
            <person name="Wilkins M.J."/>
            <person name="Karaoz U."/>
            <person name="Brodie E.L."/>
            <person name="Williams K.H."/>
            <person name="Hubbard S.S."/>
            <person name="Banfield J.F."/>
        </authorList>
    </citation>
    <scope>NUCLEOTIDE SEQUENCE [LARGE SCALE GENOMIC DNA]</scope>
</reference>
<feature type="domain" description="PIN" evidence="1">
    <location>
        <begin position="1"/>
        <end position="118"/>
    </location>
</feature>
<name>A0A1F5ED66_9BACT</name>
<proteinExistence type="predicted"/>
<sequence length="141" mass="16661">MKIVFDSSVWIAGIGSQTGFASEAIYNCYKNEKIEIFISERIMDEVEINLEKKLKFDKNLARNARRIIRNLCDFAIEIKSTEEKAIKCLDYEKDRHVLVLCKKIRADYLITFDRKHLLPIRQFEKTEILEPKDFVEVIKDD</sequence>
<accession>A0A1F5ED66</accession>
<dbReference type="Pfam" id="PF13470">
    <property type="entry name" value="PIN_3"/>
    <property type="match status" value="1"/>
</dbReference>
<dbReference type="InterPro" id="IPR029060">
    <property type="entry name" value="PIN-like_dom_sf"/>
</dbReference>
<dbReference type="STRING" id="1797469.A3F08_02115"/>
<evidence type="ECO:0000313" key="3">
    <source>
        <dbReference type="Proteomes" id="UP000176451"/>
    </source>
</evidence>
<dbReference type="PANTHER" id="PTHR34610">
    <property type="entry name" value="SSL7007 PROTEIN"/>
    <property type="match status" value="1"/>
</dbReference>
<dbReference type="InterPro" id="IPR002850">
    <property type="entry name" value="PIN_toxin-like"/>
</dbReference>
<dbReference type="SUPFAM" id="SSF88723">
    <property type="entry name" value="PIN domain-like"/>
    <property type="match status" value="1"/>
</dbReference>
<dbReference type="PANTHER" id="PTHR34610:SF3">
    <property type="entry name" value="SSL7007 PROTEIN"/>
    <property type="match status" value="1"/>
</dbReference>
<dbReference type="Proteomes" id="UP000176451">
    <property type="component" value="Unassembled WGS sequence"/>
</dbReference>